<name>A0A4C1YWW9_EUMVA</name>
<dbReference type="GO" id="GO:0003676">
    <property type="term" value="F:nucleic acid binding"/>
    <property type="evidence" value="ECO:0007669"/>
    <property type="project" value="InterPro"/>
</dbReference>
<dbReference type="AlphaFoldDB" id="A0A4C1YWW9"/>
<dbReference type="EMBL" id="BGZK01001410">
    <property type="protein sequence ID" value="GBP79324.1"/>
    <property type="molecule type" value="Genomic_DNA"/>
</dbReference>
<keyword evidence="2" id="KW-1185">Reference proteome</keyword>
<dbReference type="PANTHER" id="PTHR47331">
    <property type="entry name" value="PHD-TYPE DOMAIN-CONTAINING PROTEIN"/>
    <property type="match status" value="1"/>
</dbReference>
<proteinExistence type="predicted"/>
<sequence>MSRKFISPDALNMDSDWERLGRCVKTALAAMLRERSPSEEVLHTLLLEIEQIVNSKPLTKVNTEPIEVEGLTPNHFLIGRSCSVAAVGHFDDNVLYRFAN</sequence>
<reference evidence="1 2" key="1">
    <citation type="journal article" date="2019" name="Commun. Biol.">
        <title>The bagworm genome reveals a unique fibroin gene that provides high tensile strength.</title>
        <authorList>
            <person name="Kono N."/>
            <person name="Nakamura H."/>
            <person name="Ohtoshi R."/>
            <person name="Tomita M."/>
            <person name="Numata K."/>
            <person name="Arakawa K."/>
        </authorList>
    </citation>
    <scope>NUCLEOTIDE SEQUENCE [LARGE SCALE GENOMIC DNA]</scope>
</reference>
<protein>
    <submittedName>
        <fullName evidence="1">Uncharacterized protein</fullName>
    </submittedName>
</protein>
<accession>A0A4C1YWW9</accession>
<dbReference type="Proteomes" id="UP000299102">
    <property type="component" value="Unassembled WGS sequence"/>
</dbReference>
<comment type="caution">
    <text evidence="1">The sequence shown here is derived from an EMBL/GenBank/DDBJ whole genome shotgun (WGS) entry which is preliminary data.</text>
</comment>
<organism evidence="1 2">
    <name type="scientific">Eumeta variegata</name>
    <name type="common">Bagworm moth</name>
    <name type="synonym">Eumeta japonica</name>
    <dbReference type="NCBI Taxonomy" id="151549"/>
    <lineage>
        <taxon>Eukaryota</taxon>
        <taxon>Metazoa</taxon>
        <taxon>Ecdysozoa</taxon>
        <taxon>Arthropoda</taxon>
        <taxon>Hexapoda</taxon>
        <taxon>Insecta</taxon>
        <taxon>Pterygota</taxon>
        <taxon>Neoptera</taxon>
        <taxon>Endopterygota</taxon>
        <taxon>Lepidoptera</taxon>
        <taxon>Glossata</taxon>
        <taxon>Ditrysia</taxon>
        <taxon>Tineoidea</taxon>
        <taxon>Psychidae</taxon>
        <taxon>Oiketicinae</taxon>
        <taxon>Eumeta</taxon>
    </lineage>
</organism>
<gene>
    <name evidence="1" type="ORF">EVAR_99547_1</name>
</gene>
<dbReference type="PANTHER" id="PTHR47331:SF1">
    <property type="entry name" value="GAG-LIKE PROTEIN"/>
    <property type="match status" value="1"/>
</dbReference>
<dbReference type="OrthoDB" id="8958038at2759"/>
<dbReference type="Gene3D" id="3.30.420.10">
    <property type="entry name" value="Ribonuclease H-like superfamily/Ribonuclease H"/>
    <property type="match status" value="1"/>
</dbReference>
<evidence type="ECO:0000313" key="2">
    <source>
        <dbReference type="Proteomes" id="UP000299102"/>
    </source>
</evidence>
<dbReference type="InterPro" id="IPR036397">
    <property type="entry name" value="RNaseH_sf"/>
</dbReference>
<evidence type="ECO:0000313" key="1">
    <source>
        <dbReference type="EMBL" id="GBP79324.1"/>
    </source>
</evidence>